<dbReference type="InterPro" id="IPR003764">
    <property type="entry name" value="GlcNAc_6-P_deAcase"/>
</dbReference>
<evidence type="ECO:0000256" key="1">
    <source>
        <dbReference type="ARBA" id="ARBA00010716"/>
    </source>
</evidence>
<keyword evidence="10" id="KW-0479">Metal-binding</keyword>
<evidence type="ECO:0000313" key="13">
    <source>
        <dbReference type="Proteomes" id="UP000799536"/>
    </source>
</evidence>
<evidence type="ECO:0000256" key="8">
    <source>
        <dbReference type="PIRSR" id="PIRSR038994-1"/>
    </source>
</evidence>
<feature type="domain" description="Amidohydrolase-related" evidence="11">
    <location>
        <begin position="191"/>
        <end position="395"/>
    </location>
</feature>
<comment type="catalytic activity">
    <reaction evidence="6 7">
        <text>N-acetyl-D-glucosamine 6-phosphate + H2O = D-glucosamine 6-phosphate + acetate</text>
        <dbReference type="Rhea" id="RHEA:22936"/>
        <dbReference type="ChEBI" id="CHEBI:15377"/>
        <dbReference type="ChEBI" id="CHEBI:30089"/>
        <dbReference type="ChEBI" id="CHEBI:57513"/>
        <dbReference type="ChEBI" id="CHEBI:58725"/>
        <dbReference type="EC" id="3.5.1.25"/>
    </reaction>
</comment>
<dbReference type="Proteomes" id="UP000799536">
    <property type="component" value="Unassembled WGS sequence"/>
</dbReference>
<evidence type="ECO:0000256" key="5">
    <source>
        <dbReference type="ARBA" id="ARBA00023277"/>
    </source>
</evidence>
<gene>
    <name evidence="12" type="ORF">GQ43DRAFT_386319</name>
</gene>
<dbReference type="PANTHER" id="PTHR11113">
    <property type="entry name" value="N-ACETYLGLUCOSAMINE-6-PHOSPHATE DEACETYLASE"/>
    <property type="match status" value="1"/>
</dbReference>
<dbReference type="Gene3D" id="3.20.20.140">
    <property type="entry name" value="Metal-dependent hydrolases"/>
    <property type="match status" value="1"/>
</dbReference>
<evidence type="ECO:0000256" key="10">
    <source>
        <dbReference type="PIRSR" id="PIRSR038994-3"/>
    </source>
</evidence>
<evidence type="ECO:0000256" key="7">
    <source>
        <dbReference type="PIRNR" id="PIRNR038994"/>
    </source>
</evidence>
<dbReference type="PIRSF" id="PIRSF038994">
    <property type="entry name" value="NagA"/>
    <property type="match status" value="1"/>
</dbReference>
<feature type="binding site" evidence="9">
    <location>
        <begin position="320"/>
        <end position="322"/>
    </location>
    <ligand>
        <name>substrate</name>
    </ligand>
</feature>
<dbReference type="EC" id="3.5.1.25" evidence="2 7"/>
<evidence type="ECO:0000313" key="12">
    <source>
        <dbReference type="EMBL" id="KAF2205217.1"/>
    </source>
</evidence>
<dbReference type="InterPro" id="IPR006680">
    <property type="entry name" value="Amidohydro-rel"/>
</dbReference>
<feature type="binding site" evidence="9">
    <location>
        <position position="261"/>
    </location>
    <ligand>
        <name>substrate</name>
    </ligand>
</feature>
<dbReference type="OrthoDB" id="10264777at2759"/>
<dbReference type="PANTHER" id="PTHR11113:SF4">
    <property type="entry name" value="N-ACETYLGLUCOSAMINE-6-PHOSPHATE DEACETYLASE"/>
    <property type="match status" value="1"/>
</dbReference>
<dbReference type="GO" id="GO:0006046">
    <property type="term" value="P:N-acetylglucosamine catabolic process"/>
    <property type="evidence" value="ECO:0007669"/>
    <property type="project" value="TreeGrafter"/>
</dbReference>
<reference evidence="12" key="1">
    <citation type="journal article" date="2020" name="Stud. Mycol.">
        <title>101 Dothideomycetes genomes: a test case for predicting lifestyles and emergence of pathogens.</title>
        <authorList>
            <person name="Haridas S."/>
            <person name="Albert R."/>
            <person name="Binder M."/>
            <person name="Bloem J."/>
            <person name="Labutti K."/>
            <person name="Salamov A."/>
            <person name="Andreopoulos B."/>
            <person name="Baker S."/>
            <person name="Barry K."/>
            <person name="Bills G."/>
            <person name="Bluhm B."/>
            <person name="Cannon C."/>
            <person name="Castanera R."/>
            <person name="Culley D."/>
            <person name="Daum C."/>
            <person name="Ezra D."/>
            <person name="Gonzalez J."/>
            <person name="Henrissat B."/>
            <person name="Kuo A."/>
            <person name="Liang C."/>
            <person name="Lipzen A."/>
            <person name="Lutzoni F."/>
            <person name="Magnuson J."/>
            <person name="Mondo S."/>
            <person name="Nolan M."/>
            <person name="Ohm R."/>
            <person name="Pangilinan J."/>
            <person name="Park H.-J."/>
            <person name="Ramirez L."/>
            <person name="Alfaro M."/>
            <person name="Sun H."/>
            <person name="Tritt A."/>
            <person name="Yoshinaga Y."/>
            <person name="Zwiers L.-H."/>
            <person name="Turgeon B."/>
            <person name="Goodwin S."/>
            <person name="Spatafora J."/>
            <person name="Crous P."/>
            <person name="Grigoriev I."/>
        </authorList>
    </citation>
    <scope>NUCLEOTIDE SEQUENCE</scope>
    <source>
        <strain evidence="12">ATCC 74209</strain>
    </source>
</reference>
<dbReference type="AlphaFoldDB" id="A0A9P4JTV4"/>
<evidence type="ECO:0000259" key="11">
    <source>
        <dbReference type="Pfam" id="PF01979"/>
    </source>
</evidence>
<feature type="binding site" evidence="10">
    <location>
        <position position="133"/>
    </location>
    <ligand>
        <name>Zn(2+)</name>
        <dbReference type="ChEBI" id="CHEBI:29105"/>
    </ligand>
</feature>
<dbReference type="GO" id="GO:0008448">
    <property type="term" value="F:N-acetylglucosamine-6-phosphate deacetylase activity"/>
    <property type="evidence" value="ECO:0007669"/>
    <property type="project" value="UniProtKB-UniRule"/>
</dbReference>
<feature type="active site" description="Proton donor/acceptor" evidence="8">
    <location>
        <position position="283"/>
    </location>
</feature>
<keyword evidence="5 7" id="KW-0119">Carbohydrate metabolism</keyword>
<comment type="caution">
    <text evidence="12">The sequence shown here is derived from an EMBL/GenBank/DDBJ whole genome shotgun (WGS) entry which is preliminary data.</text>
</comment>
<dbReference type="GO" id="GO:0046872">
    <property type="term" value="F:metal ion binding"/>
    <property type="evidence" value="ECO:0007669"/>
    <property type="project" value="UniProtKB-KW"/>
</dbReference>
<keyword evidence="4 7" id="KW-0378">Hydrolase</keyword>
<dbReference type="SUPFAM" id="SSF51338">
    <property type="entry name" value="Composite domain of metallo-dependent hydrolases"/>
    <property type="match status" value="1"/>
</dbReference>
<protein>
    <recommendedName>
        <fullName evidence="3 7">N-acetylglucosamine-6-phosphate deacetylase</fullName>
        <ecNumber evidence="2 7">3.5.1.25</ecNumber>
    </recommendedName>
</protein>
<evidence type="ECO:0000256" key="3">
    <source>
        <dbReference type="ARBA" id="ARBA00018029"/>
    </source>
</evidence>
<feature type="binding site" evidence="9">
    <location>
        <position position="144"/>
    </location>
    <ligand>
        <name>substrate</name>
    </ligand>
</feature>
<evidence type="ECO:0000256" key="2">
    <source>
        <dbReference type="ARBA" id="ARBA00011899"/>
    </source>
</evidence>
<organism evidence="12 13">
    <name type="scientific">Delitschia confertaspora ATCC 74209</name>
    <dbReference type="NCBI Taxonomy" id="1513339"/>
    <lineage>
        <taxon>Eukaryota</taxon>
        <taxon>Fungi</taxon>
        <taxon>Dikarya</taxon>
        <taxon>Ascomycota</taxon>
        <taxon>Pezizomycotina</taxon>
        <taxon>Dothideomycetes</taxon>
        <taxon>Pleosporomycetidae</taxon>
        <taxon>Pleosporales</taxon>
        <taxon>Delitschiaceae</taxon>
        <taxon>Delitschia</taxon>
    </lineage>
</organism>
<proteinExistence type="inferred from homology"/>
<comment type="similarity">
    <text evidence="1 7">Belongs to the metallo-dependent hydrolases superfamily. NagA family.</text>
</comment>
<dbReference type="SUPFAM" id="SSF51556">
    <property type="entry name" value="Metallo-dependent hydrolases"/>
    <property type="match status" value="1"/>
</dbReference>
<dbReference type="InterPro" id="IPR011059">
    <property type="entry name" value="Metal-dep_hydrolase_composite"/>
</dbReference>
<dbReference type="Gene3D" id="2.30.40.10">
    <property type="entry name" value="Urease, subunit C, domain 1"/>
    <property type="match status" value="1"/>
</dbReference>
<evidence type="ECO:0000256" key="9">
    <source>
        <dbReference type="PIRSR" id="PIRSR038994-2"/>
    </source>
</evidence>
<feature type="binding site" evidence="10">
    <location>
        <position position="221"/>
    </location>
    <ligand>
        <name>Zn(2+)</name>
        <dbReference type="ChEBI" id="CHEBI:29105"/>
    </ligand>
</feature>
<dbReference type="Pfam" id="PF01979">
    <property type="entry name" value="Amidohydro_1"/>
    <property type="match status" value="1"/>
</dbReference>
<sequence length="413" mass="44534">MSGWFTTFTNCRYALNSFLIEDHLVISDETGLILKREGYIGGEAVDLDDNIIAPGYLELHTNGANGFHFTHFEDQHSYAKKVDGIARYYATQGVTGFWGTIATVKPEEFQKILPFLAPRDIPHSASLLGAHTEGPYLHPSKKGAHNSSLFQSCSTPPSSIYGSSNLTSSIKLTTLAPEISDSSILIKQLIEKGIKVSMGHSTATYEEGLAGLKAGANCLTHTLNAMPPWTSRAPGLAGLISLPPSQQQETPFYTVIADGEHSHPNTVSALYRINPKKCIIITDSIELASLPDGIHPGHAQIPSDQEKRGTRATISGTDTLIGGCIPLQASVRNLMQWTGCGIAEAVATVTENPAAFMGIDGEGGRGILKQGRRADLAVLNEQGDVLQTWIAGRKVWDKEDELREKEDDGEGRG</sequence>
<dbReference type="EMBL" id="ML993860">
    <property type="protein sequence ID" value="KAF2205217.1"/>
    <property type="molecule type" value="Genomic_DNA"/>
</dbReference>
<feature type="binding site" evidence="10">
    <location>
        <position position="200"/>
    </location>
    <ligand>
        <name>Zn(2+)</name>
        <dbReference type="ChEBI" id="CHEBI:29105"/>
    </ligand>
</feature>
<feature type="binding site" evidence="9">
    <location>
        <position position="232"/>
    </location>
    <ligand>
        <name>substrate</name>
    </ligand>
</feature>
<dbReference type="InterPro" id="IPR032466">
    <property type="entry name" value="Metal_Hydrolase"/>
</dbReference>
<name>A0A9P4JTV4_9PLEO</name>
<accession>A0A9P4JTV4</accession>
<comment type="cofactor">
    <cofactor evidence="10">
        <name>a divalent metal cation</name>
        <dbReference type="ChEBI" id="CHEBI:60240"/>
    </cofactor>
    <text evidence="10">Binds 1 divalent metal cation per subunit.</text>
</comment>
<evidence type="ECO:0000256" key="6">
    <source>
        <dbReference type="ARBA" id="ARBA00047647"/>
    </source>
</evidence>
<feature type="binding site" evidence="9">
    <location>
        <begin position="224"/>
        <end position="225"/>
    </location>
    <ligand>
        <name>substrate</name>
    </ligand>
</feature>
<keyword evidence="13" id="KW-1185">Reference proteome</keyword>
<evidence type="ECO:0000256" key="4">
    <source>
        <dbReference type="ARBA" id="ARBA00022801"/>
    </source>
</evidence>